<dbReference type="OrthoDB" id="2148418at2759"/>
<evidence type="ECO:0000256" key="1">
    <source>
        <dbReference type="ARBA" id="ARBA00022737"/>
    </source>
</evidence>
<evidence type="ECO:0000313" key="4">
    <source>
        <dbReference type="EMBL" id="CAE7476657.1"/>
    </source>
</evidence>
<dbReference type="SMART" id="SM00028">
    <property type="entry name" value="TPR"/>
    <property type="match status" value="4"/>
</dbReference>
<name>A0A812SG30_9DINO</name>
<dbReference type="Pfam" id="PF00612">
    <property type="entry name" value="IQ"/>
    <property type="match status" value="2"/>
</dbReference>
<feature type="region of interest" description="Disordered" evidence="3">
    <location>
        <begin position="751"/>
        <end position="771"/>
    </location>
</feature>
<dbReference type="EMBL" id="CAJNDS010002442">
    <property type="protein sequence ID" value="CAE7476657.1"/>
    <property type="molecule type" value="Genomic_DNA"/>
</dbReference>
<feature type="compositionally biased region" description="Basic and acidic residues" evidence="3">
    <location>
        <begin position="393"/>
        <end position="404"/>
    </location>
</feature>
<keyword evidence="5" id="KW-1185">Reference proteome</keyword>
<protein>
    <submittedName>
        <fullName evidence="4">Uncharacterized protein</fullName>
    </submittedName>
</protein>
<dbReference type="Gene3D" id="1.20.5.190">
    <property type="match status" value="1"/>
</dbReference>
<organism evidence="4 5">
    <name type="scientific">Symbiodinium natans</name>
    <dbReference type="NCBI Taxonomy" id="878477"/>
    <lineage>
        <taxon>Eukaryota</taxon>
        <taxon>Sar</taxon>
        <taxon>Alveolata</taxon>
        <taxon>Dinophyceae</taxon>
        <taxon>Suessiales</taxon>
        <taxon>Symbiodiniaceae</taxon>
        <taxon>Symbiodinium</taxon>
    </lineage>
</organism>
<evidence type="ECO:0000256" key="3">
    <source>
        <dbReference type="SAM" id="MobiDB-lite"/>
    </source>
</evidence>
<feature type="compositionally biased region" description="Basic and acidic residues" evidence="3">
    <location>
        <begin position="751"/>
        <end position="769"/>
    </location>
</feature>
<evidence type="ECO:0000313" key="5">
    <source>
        <dbReference type="Proteomes" id="UP000604046"/>
    </source>
</evidence>
<dbReference type="Proteomes" id="UP000604046">
    <property type="component" value="Unassembled WGS sequence"/>
</dbReference>
<keyword evidence="1" id="KW-0677">Repeat</keyword>
<dbReference type="SMART" id="SM00015">
    <property type="entry name" value="IQ"/>
    <property type="match status" value="4"/>
</dbReference>
<proteinExistence type="predicted"/>
<dbReference type="InterPro" id="IPR011990">
    <property type="entry name" value="TPR-like_helical_dom_sf"/>
</dbReference>
<dbReference type="Pfam" id="PF13424">
    <property type="entry name" value="TPR_12"/>
    <property type="match status" value="1"/>
</dbReference>
<keyword evidence="2" id="KW-0802">TPR repeat</keyword>
<dbReference type="InterPro" id="IPR019734">
    <property type="entry name" value="TPR_rpt"/>
</dbReference>
<dbReference type="AlphaFoldDB" id="A0A812SG30"/>
<accession>A0A812SG30</accession>
<dbReference type="PANTHER" id="PTHR45641:SF19">
    <property type="entry name" value="NEPHROCYSTIN-3"/>
    <property type="match status" value="1"/>
</dbReference>
<dbReference type="PANTHER" id="PTHR45641">
    <property type="entry name" value="TETRATRICOPEPTIDE REPEAT PROTEIN (AFU_ORTHOLOGUE AFUA_6G03870)"/>
    <property type="match status" value="1"/>
</dbReference>
<dbReference type="SUPFAM" id="SSF48452">
    <property type="entry name" value="TPR-like"/>
    <property type="match status" value="2"/>
</dbReference>
<sequence>MESGLPKTGTSTWVPRLIPRVPESPPKAAPRRRLKHHSETPSEVLSVVALPIWLGSPIQEDDVLLKDIKSIVPEDLHQHDDVIAIEEAESDSSFCATHRRFVDAAEHLEQAICVRQQLLGDEHEELLASIQKYVVSCNTWGVHCLSTGNFTAALELFKKAEAMTEADNVPNFKRRVALRAATFNNLCCYYRTRGKLNAALQFAEKALRIEQRYKEADSPASSYLNYAVLLSNSGRHHEALEHVERAVAVLHDHQRHEEAEGATEKPEPRETSQLLVVAHYNMFVENLHLKHFASSLQCLQRSVAVATNKLGSSHALTTRMKEVQAEAQVRLDRKASAERFRTTAAVVESSPVFFHFQDGHCHPWQKVQLAKADATRAQEILADQKQITLRRLRPVDPRPPEKPRVRSRRPKQQMYARLPAIGAKVTGRWWETHPKLLETEGYAGSPILAQQAHGAQPMVEARALRQAASPRGDTGLILEAEGTQAALTDARTDATIAQPLPLAPAQIVPPPPGAPPEVVASWEYHHRRLQLLDGHGQTALEPQRMQAITILRDRLDKRRQKGLPTPTDCRRHQAATCIQAGIRGYLVRQWTSEELAREMRRQRLLEASSGVCSPTSDAKKRMAFRVIYAARRAFVENNAAVKIQKVARGSMTRAKLKRQISEIAHSSAAKVQALARGRAVRSSLRRQTEAATQIQARARVMLAKRKTDTVRQMARSAEAERQVQEESDAVLAGILDAGLSSRWSSPIPMDYDRGSDASHVSEEAERQVQEESDAVLAGILDAGLSSRMGSPMPMDYDRGGGSDVSHVSEEAERQVQEESDAVLAGILDAGLSSRMGSPIPMDGDRGGGSDVSHVSEEAERQVQEESDAVLAGILNAGLSSRWSSPMPMDYDREGGSDVSLFSEVQTERQAENDAVCAGLLEASFSPRWVSRSDVSEACSEAERQAEGDAVLAGILDAGLSSRNSPMPMDYEGGSDISEACSEAERQAEGDAVLAGILDAGLSSRNSPMPMDYEGGSDISEARSAAERGVEADFFVQIIPDTTNSTLTIEDSGSIMTDIPLLDPYPKAVEVTPLKQRVHPGSCLASAPLQADAVSDVSPGVLRAGSTSPVDMDVDGRSDVSEETSGKVVASIVGSQLEEFAQACEGTSIVGLGGLEPPDSGIDDDVAGPSIEDLGKASSIADIHEEVENMVPAD</sequence>
<reference evidence="4" key="1">
    <citation type="submission" date="2021-02" db="EMBL/GenBank/DDBJ databases">
        <authorList>
            <person name="Dougan E. K."/>
            <person name="Rhodes N."/>
            <person name="Thang M."/>
            <person name="Chan C."/>
        </authorList>
    </citation>
    <scope>NUCLEOTIDE SEQUENCE</scope>
</reference>
<evidence type="ECO:0000256" key="2">
    <source>
        <dbReference type="ARBA" id="ARBA00022803"/>
    </source>
</evidence>
<comment type="caution">
    <text evidence="4">The sequence shown here is derived from an EMBL/GenBank/DDBJ whole genome shotgun (WGS) entry which is preliminary data.</text>
</comment>
<feature type="region of interest" description="Disordered" evidence="3">
    <location>
        <begin position="391"/>
        <end position="411"/>
    </location>
</feature>
<gene>
    <name evidence="4" type="ORF">SNAT2548_LOCUS26775</name>
</gene>
<dbReference type="Gene3D" id="1.25.40.10">
    <property type="entry name" value="Tetratricopeptide repeat domain"/>
    <property type="match status" value="1"/>
</dbReference>
<feature type="region of interest" description="Disordered" evidence="3">
    <location>
        <begin position="1"/>
        <end position="37"/>
    </location>
</feature>
<dbReference type="PROSITE" id="PS50096">
    <property type="entry name" value="IQ"/>
    <property type="match status" value="4"/>
</dbReference>
<dbReference type="InterPro" id="IPR000048">
    <property type="entry name" value="IQ_motif_EF-hand-BS"/>
</dbReference>